<name>A0ABY4PG67_9LACO</name>
<keyword evidence="2" id="KW-1185">Reference proteome</keyword>
<accession>A0ABY4PG67</accession>
<reference evidence="1 2" key="1">
    <citation type="journal article" date="2022" name="Int. J. Syst. Evol. Microbiol.">
        <title>Apilactobacillus apisilvae sp. nov., Nicolia spurrieriana gen. nov. sp. nov., Bombilactobacillus folatiphilus sp. nov. and Bombilactobacillus thymidiniphilus sp. nov., four new lactic acid bacterial isolates from stingless bees Tetragonula carbonaria and Austroplebeia australis.</title>
        <authorList>
            <person name="Oliphant S.A."/>
            <person name="Watson-Haigh N.S."/>
            <person name="Sumby K.M."/>
            <person name="Gardner J."/>
            <person name="Groom S."/>
            <person name="Jiranek V."/>
        </authorList>
    </citation>
    <scope>NUCLEOTIDE SEQUENCE [LARGE SCALE GENOMIC DNA]</scope>
    <source>
        <strain evidence="1 2">SG5_A10</strain>
    </source>
</reference>
<organism evidence="1 2">
    <name type="scientific">Apilactobacillus apisilvae</name>
    <dbReference type="NCBI Taxonomy" id="2923364"/>
    <lineage>
        <taxon>Bacteria</taxon>
        <taxon>Bacillati</taxon>
        <taxon>Bacillota</taxon>
        <taxon>Bacilli</taxon>
        <taxon>Lactobacillales</taxon>
        <taxon>Lactobacillaceae</taxon>
        <taxon>Apilactobacillus</taxon>
    </lineage>
</organism>
<proteinExistence type="predicted"/>
<dbReference type="Proteomes" id="UP000831859">
    <property type="component" value="Chromosome"/>
</dbReference>
<evidence type="ECO:0000313" key="2">
    <source>
        <dbReference type="Proteomes" id="UP000831859"/>
    </source>
</evidence>
<gene>
    <name evidence="1" type="ORF">MOO46_06050</name>
</gene>
<sequence>MIWIILILLVILIAILGIIKEFRERRVLRLFLNDVNKVDAAKKLISSSADDKEAIEKLKDEFNLSETLATTIYMDVNKIA</sequence>
<dbReference type="RefSeq" id="WP_249510789.1">
    <property type="nucleotide sequence ID" value="NZ_CP093362.1"/>
</dbReference>
<evidence type="ECO:0000313" key="1">
    <source>
        <dbReference type="EMBL" id="UQS84806.1"/>
    </source>
</evidence>
<protein>
    <submittedName>
        <fullName evidence="1">Uncharacterized protein</fullName>
    </submittedName>
</protein>
<dbReference type="EMBL" id="CP093362">
    <property type="protein sequence ID" value="UQS84806.1"/>
    <property type="molecule type" value="Genomic_DNA"/>
</dbReference>